<dbReference type="InterPro" id="IPR020449">
    <property type="entry name" value="Tscrpt_reg_AraC-type_HTH"/>
</dbReference>
<dbReference type="EMBL" id="CP010537">
    <property type="protein sequence ID" value="AJG24222.1"/>
    <property type="molecule type" value="Genomic_DNA"/>
</dbReference>
<proteinExistence type="predicted"/>
<dbReference type="Pfam" id="PF14525">
    <property type="entry name" value="AraC_binding_2"/>
    <property type="match status" value="1"/>
</dbReference>
<dbReference type="Pfam" id="PF12833">
    <property type="entry name" value="HTH_18"/>
    <property type="match status" value="1"/>
</dbReference>
<keyword evidence="3" id="KW-0804">Transcription</keyword>
<dbReference type="KEGG" id="cbw:RR42_s2640"/>
<keyword evidence="6" id="KW-1185">Reference proteome</keyword>
<dbReference type="InterPro" id="IPR035418">
    <property type="entry name" value="AraC-bd_2"/>
</dbReference>
<dbReference type="Gene3D" id="1.10.10.60">
    <property type="entry name" value="Homeodomain-like"/>
    <property type="match status" value="1"/>
</dbReference>
<dbReference type="PANTHER" id="PTHR46796">
    <property type="entry name" value="HTH-TYPE TRANSCRIPTIONAL ACTIVATOR RHAS-RELATED"/>
    <property type="match status" value="1"/>
</dbReference>
<protein>
    <submittedName>
        <fullName evidence="5">Transcriptional regulator, AraC family</fullName>
    </submittedName>
</protein>
<dbReference type="GO" id="GO:0003700">
    <property type="term" value="F:DNA-binding transcription factor activity"/>
    <property type="evidence" value="ECO:0007669"/>
    <property type="project" value="InterPro"/>
</dbReference>
<evidence type="ECO:0000313" key="6">
    <source>
        <dbReference type="Proteomes" id="UP000031843"/>
    </source>
</evidence>
<evidence type="ECO:0000256" key="3">
    <source>
        <dbReference type="ARBA" id="ARBA00023163"/>
    </source>
</evidence>
<evidence type="ECO:0000313" key="5">
    <source>
        <dbReference type="EMBL" id="AJG24222.1"/>
    </source>
</evidence>
<organism evidence="5 6">
    <name type="scientific">Cupriavidus basilensis</name>
    <dbReference type="NCBI Taxonomy" id="68895"/>
    <lineage>
        <taxon>Bacteria</taxon>
        <taxon>Pseudomonadati</taxon>
        <taxon>Pseudomonadota</taxon>
        <taxon>Betaproteobacteria</taxon>
        <taxon>Burkholderiales</taxon>
        <taxon>Burkholderiaceae</taxon>
        <taxon>Cupriavidus</taxon>
    </lineage>
</organism>
<evidence type="ECO:0000259" key="4">
    <source>
        <dbReference type="PROSITE" id="PS01124"/>
    </source>
</evidence>
<name>A0A0C4YES3_9BURK</name>
<keyword evidence="2" id="KW-0238">DNA-binding</keyword>
<dbReference type="PROSITE" id="PS01124">
    <property type="entry name" value="HTH_ARAC_FAMILY_2"/>
    <property type="match status" value="1"/>
</dbReference>
<dbReference type="RefSeq" id="WP_043356283.1">
    <property type="nucleotide sequence ID" value="NZ_CP010537.1"/>
</dbReference>
<accession>A0A0C4YES3</accession>
<dbReference type="OrthoDB" id="9178898at2"/>
<dbReference type="SUPFAM" id="SSF46689">
    <property type="entry name" value="Homeodomain-like"/>
    <property type="match status" value="1"/>
</dbReference>
<evidence type="ECO:0000256" key="1">
    <source>
        <dbReference type="ARBA" id="ARBA00023015"/>
    </source>
</evidence>
<dbReference type="InterPro" id="IPR018060">
    <property type="entry name" value="HTH_AraC"/>
</dbReference>
<dbReference type="InterPro" id="IPR050204">
    <property type="entry name" value="AraC_XylS_family_regulators"/>
</dbReference>
<dbReference type="Proteomes" id="UP000031843">
    <property type="component" value="Chromosome secondary"/>
</dbReference>
<feature type="domain" description="HTH araC/xylS-type" evidence="4">
    <location>
        <begin position="228"/>
        <end position="328"/>
    </location>
</feature>
<dbReference type="PRINTS" id="PR00032">
    <property type="entry name" value="HTHARAC"/>
</dbReference>
<dbReference type="AlphaFoldDB" id="A0A0C4YES3"/>
<dbReference type="STRING" id="68895.RR42_s2640"/>
<keyword evidence="1" id="KW-0805">Transcription regulation</keyword>
<evidence type="ECO:0000256" key="2">
    <source>
        <dbReference type="ARBA" id="ARBA00023125"/>
    </source>
</evidence>
<dbReference type="PANTHER" id="PTHR46796:SF6">
    <property type="entry name" value="ARAC SUBFAMILY"/>
    <property type="match status" value="1"/>
</dbReference>
<sequence>MAAEPETGAQADGAAAAPPQVHVRLDGQALPDAGELWRAALSPLFDVEIGAAPDAFSAELTGVHLGDSLIARVGGSVAHRFKRGSVEIRRSNIDHILIQLYVTGGVRGEYGNRPFHASEGSISLLDLGRTLDSRTPAFSNITLTVPRDRLPAALRSCNLHGTVLDAGQGSTRLLASHLSQLMLAGASLTAQEMAASVTAALIMLEGSGARLRDSEPDVQTAARRSMRKLVRRHIEQHLATEALSPEQVASVFRLSRASLYRLFESDGGVNAYIQGRRLDRCFDELARSKGSGLSIAELAYRYGYSNESTFSRAFRRRFSLSPRAVRALAERPRNNWPAASANSSEAATINEWLESLRSEFTAIGAGA</sequence>
<dbReference type="InterPro" id="IPR009057">
    <property type="entry name" value="Homeodomain-like_sf"/>
</dbReference>
<gene>
    <name evidence="5" type="ORF">RR42_s2640</name>
</gene>
<dbReference type="SMART" id="SM00342">
    <property type="entry name" value="HTH_ARAC"/>
    <property type="match status" value="1"/>
</dbReference>
<reference evidence="5 6" key="1">
    <citation type="journal article" date="2015" name="Genome Announc.">
        <title>Complete Genome Sequence of Cupriavidus basilensis 4G11, Isolated from the Oak Ridge Field Research Center Site.</title>
        <authorList>
            <person name="Ray J."/>
            <person name="Waters R.J."/>
            <person name="Skerker J.M."/>
            <person name="Kuehl J.V."/>
            <person name="Price M.N."/>
            <person name="Huang J."/>
            <person name="Chakraborty R."/>
            <person name="Arkin A.P."/>
            <person name="Deutschbauer A."/>
        </authorList>
    </citation>
    <scope>NUCLEOTIDE SEQUENCE [LARGE SCALE GENOMIC DNA]</scope>
    <source>
        <strain evidence="5">4G11</strain>
    </source>
</reference>
<dbReference type="GO" id="GO:0043565">
    <property type="term" value="F:sequence-specific DNA binding"/>
    <property type="evidence" value="ECO:0007669"/>
    <property type="project" value="InterPro"/>
</dbReference>